<reference evidence="3" key="1">
    <citation type="journal article" date="2017" name="Nat. Ecol. Evol.">
        <title>Genome expansion and lineage-specific genetic innovations in the forest pathogenic fungi Armillaria.</title>
        <authorList>
            <person name="Sipos G."/>
            <person name="Prasanna A.N."/>
            <person name="Walter M.C."/>
            <person name="O'Connor E."/>
            <person name="Balint B."/>
            <person name="Krizsan K."/>
            <person name="Kiss B."/>
            <person name="Hess J."/>
            <person name="Varga T."/>
            <person name="Slot J."/>
            <person name="Riley R."/>
            <person name="Boka B."/>
            <person name="Rigling D."/>
            <person name="Barry K."/>
            <person name="Lee J."/>
            <person name="Mihaltcheva S."/>
            <person name="LaButti K."/>
            <person name="Lipzen A."/>
            <person name="Waldron R."/>
            <person name="Moloney N.M."/>
            <person name="Sperisen C."/>
            <person name="Kredics L."/>
            <person name="Vagvoelgyi C."/>
            <person name="Patrignani A."/>
            <person name="Fitzpatrick D."/>
            <person name="Nagy I."/>
            <person name="Doyle S."/>
            <person name="Anderson J.B."/>
            <person name="Grigoriev I.V."/>
            <person name="Gueldener U."/>
            <person name="Muensterkoetter M."/>
            <person name="Nagy L.G."/>
        </authorList>
    </citation>
    <scope>NUCLEOTIDE SEQUENCE [LARGE SCALE GENOMIC DNA]</scope>
    <source>
        <strain evidence="3">C18/9</strain>
    </source>
</reference>
<feature type="compositionally biased region" description="Basic and acidic residues" evidence="1">
    <location>
        <begin position="16"/>
        <end position="29"/>
    </location>
</feature>
<accession>A0A284QRI2</accession>
<feature type="compositionally biased region" description="Basic and acidic residues" evidence="1">
    <location>
        <begin position="39"/>
        <end position="54"/>
    </location>
</feature>
<organism evidence="2 3">
    <name type="scientific">Armillaria ostoyae</name>
    <name type="common">Armillaria root rot fungus</name>
    <dbReference type="NCBI Taxonomy" id="47428"/>
    <lineage>
        <taxon>Eukaryota</taxon>
        <taxon>Fungi</taxon>
        <taxon>Dikarya</taxon>
        <taxon>Basidiomycota</taxon>
        <taxon>Agaricomycotina</taxon>
        <taxon>Agaricomycetes</taxon>
        <taxon>Agaricomycetidae</taxon>
        <taxon>Agaricales</taxon>
        <taxon>Marasmiineae</taxon>
        <taxon>Physalacriaceae</taxon>
        <taxon>Armillaria</taxon>
    </lineage>
</organism>
<protein>
    <submittedName>
        <fullName evidence="2">Uncharacterized protein</fullName>
    </submittedName>
</protein>
<dbReference type="AlphaFoldDB" id="A0A284QRI2"/>
<sequence length="116" mass="12705">MLASSGIGISHPAMGPREDAGRKHDDVKLESGIQLAMKIRTDRDADSERSREQEGSGESASAYPNDVPSWRARNEKMAKAQEVVSGHCGRDRGRGLTKGRYTSLSGIREYMTGNRI</sequence>
<evidence type="ECO:0000313" key="2">
    <source>
        <dbReference type="EMBL" id="SJK99057.1"/>
    </source>
</evidence>
<dbReference type="Proteomes" id="UP000219338">
    <property type="component" value="Unassembled WGS sequence"/>
</dbReference>
<evidence type="ECO:0000313" key="3">
    <source>
        <dbReference type="Proteomes" id="UP000219338"/>
    </source>
</evidence>
<feature type="region of interest" description="Disordered" evidence="1">
    <location>
        <begin position="1"/>
        <end position="98"/>
    </location>
</feature>
<evidence type="ECO:0000256" key="1">
    <source>
        <dbReference type="SAM" id="MobiDB-lite"/>
    </source>
</evidence>
<keyword evidence="3" id="KW-1185">Reference proteome</keyword>
<dbReference type="EMBL" id="FUEG01000001">
    <property type="protein sequence ID" value="SJK99057.1"/>
    <property type="molecule type" value="Genomic_DNA"/>
</dbReference>
<name>A0A284QRI2_ARMOS</name>
<gene>
    <name evidence="2" type="ORF">ARMOST_02342</name>
</gene>
<proteinExistence type="predicted"/>